<dbReference type="GO" id="GO:0003677">
    <property type="term" value="F:DNA binding"/>
    <property type="evidence" value="ECO:0007669"/>
    <property type="project" value="InterPro"/>
</dbReference>
<organism evidence="2 3">
    <name type="scientific">Domibacillus antri</name>
    <dbReference type="NCBI Taxonomy" id="1714264"/>
    <lineage>
        <taxon>Bacteria</taxon>
        <taxon>Bacillati</taxon>
        <taxon>Bacillota</taxon>
        <taxon>Bacilli</taxon>
        <taxon>Bacillales</taxon>
        <taxon>Bacillaceae</taxon>
        <taxon>Domibacillus</taxon>
    </lineage>
</organism>
<dbReference type="SUPFAM" id="SSF47413">
    <property type="entry name" value="lambda repressor-like DNA-binding domains"/>
    <property type="match status" value="1"/>
</dbReference>
<name>A0A1Q8Q393_9BACI</name>
<dbReference type="InterPro" id="IPR010982">
    <property type="entry name" value="Lambda_DNA-bd_dom_sf"/>
</dbReference>
<comment type="caution">
    <text evidence="2">The sequence shown here is derived from an EMBL/GenBank/DDBJ whole genome shotgun (WGS) entry which is preliminary data.</text>
</comment>
<reference evidence="2 3" key="1">
    <citation type="submission" date="2016-12" db="EMBL/GenBank/DDBJ databases">
        <title>Domibacillus antri genome sequencing.</title>
        <authorList>
            <person name="Verma A."/>
            <person name="Krishnamurthi S."/>
        </authorList>
    </citation>
    <scope>NUCLEOTIDE SEQUENCE [LARGE SCALE GENOMIC DNA]</scope>
    <source>
        <strain evidence="2 3">XD80</strain>
    </source>
</reference>
<dbReference type="SMART" id="SM00530">
    <property type="entry name" value="HTH_XRE"/>
    <property type="match status" value="1"/>
</dbReference>
<dbReference type="OrthoDB" id="2679499at2"/>
<dbReference type="CDD" id="cd00093">
    <property type="entry name" value="HTH_XRE"/>
    <property type="match status" value="1"/>
</dbReference>
<dbReference type="STRING" id="1714264.BTO30_13205"/>
<keyword evidence="3" id="KW-1185">Reference proteome</keyword>
<dbReference type="Pfam" id="PF01381">
    <property type="entry name" value="HTH_3"/>
    <property type="match status" value="1"/>
</dbReference>
<dbReference type="Gene3D" id="1.10.260.40">
    <property type="entry name" value="lambda repressor-like DNA-binding domains"/>
    <property type="match status" value="1"/>
</dbReference>
<dbReference type="InterPro" id="IPR001387">
    <property type="entry name" value="Cro/C1-type_HTH"/>
</dbReference>
<evidence type="ECO:0000313" key="2">
    <source>
        <dbReference type="EMBL" id="OLN21751.1"/>
    </source>
</evidence>
<evidence type="ECO:0000259" key="1">
    <source>
        <dbReference type="PROSITE" id="PS50943"/>
    </source>
</evidence>
<dbReference type="PROSITE" id="PS50943">
    <property type="entry name" value="HTH_CROC1"/>
    <property type="match status" value="1"/>
</dbReference>
<dbReference type="Proteomes" id="UP000185568">
    <property type="component" value="Unassembled WGS sequence"/>
</dbReference>
<accession>A0A1Q8Q393</accession>
<dbReference type="EMBL" id="MSDU01000032">
    <property type="protein sequence ID" value="OLN21751.1"/>
    <property type="molecule type" value="Genomic_DNA"/>
</dbReference>
<evidence type="ECO:0000313" key="3">
    <source>
        <dbReference type="Proteomes" id="UP000185568"/>
    </source>
</evidence>
<proteinExistence type="predicted"/>
<dbReference type="AlphaFoldDB" id="A0A1Q8Q393"/>
<feature type="domain" description="HTH cro/C1-type" evidence="1">
    <location>
        <begin position="27"/>
        <end position="82"/>
    </location>
</feature>
<sequence length="159" mass="18192">MNMDKLIDQKGENLSGLQVSDNFGLLIKHFREIRNMTLKDVEMRSGVSGSYVNRLEKGERKSPGLPTVFKIADALQIPYYELITTAFVEAASSKRDEQSLPEVLIQNDFFIGDEIVNKNAKQLLVQINEQILSSQWDEQSKIKEMLEISQLIDRFKKAI</sequence>
<gene>
    <name evidence="2" type="ORF">BTO30_13205</name>
</gene>
<protein>
    <recommendedName>
        <fullName evidence="1">HTH cro/C1-type domain-containing protein</fullName>
    </recommendedName>
</protein>